<keyword evidence="10 13" id="KW-0413">Isomerase</keyword>
<accession>A0AAN4T5D7</accession>
<evidence type="ECO:0000256" key="9">
    <source>
        <dbReference type="ARBA" id="ARBA00023125"/>
    </source>
</evidence>
<dbReference type="InterPro" id="IPR042115">
    <property type="entry name" value="PriA_3primeBD_sf"/>
</dbReference>
<proteinExistence type="inferred from homology"/>
<dbReference type="GO" id="GO:0009432">
    <property type="term" value="P:SOS response"/>
    <property type="evidence" value="ECO:0007669"/>
    <property type="project" value="UniProtKB-KW"/>
</dbReference>
<evidence type="ECO:0000256" key="10">
    <source>
        <dbReference type="ARBA" id="ARBA00023235"/>
    </source>
</evidence>
<dbReference type="InterPro" id="IPR040498">
    <property type="entry name" value="PriA_CRR"/>
</dbReference>
<dbReference type="GO" id="GO:0006269">
    <property type="term" value="P:DNA replication, synthesis of primer"/>
    <property type="evidence" value="ECO:0007669"/>
    <property type="project" value="UniProtKB-KW"/>
</dbReference>
<dbReference type="PROSITE" id="PS51194">
    <property type="entry name" value="HELICASE_CTER"/>
    <property type="match status" value="1"/>
</dbReference>
<comment type="catalytic activity">
    <reaction evidence="13">
        <text>Couples ATP hydrolysis with the unwinding of duplex DNA by translocating in the 3'-5' direction.</text>
        <dbReference type="EC" id="5.6.2.4"/>
    </reaction>
</comment>
<keyword evidence="4 13" id="KW-0547">Nucleotide-binding</keyword>
<gene>
    <name evidence="13" type="primary">priA</name>
    <name evidence="16" type="ORF">ANG6_0776</name>
</gene>
<dbReference type="EC" id="5.6.2.4" evidence="13"/>
<evidence type="ECO:0000256" key="12">
    <source>
        <dbReference type="ARBA" id="ARBA00048988"/>
    </source>
</evidence>
<evidence type="ECO:0000256" key="8">
    <source>
        <dbReference type="ARBA" id="ARBA00022840"/>
    </source>
</evidence>
<dbReference type="GO" id="GO:0006310">
    <property type="term" value="P:DNA recombination"/>
    <property type="evidence" value="ECO:0007669"/>
    <property type="project" value="InterPro"/>
</dbReference>
<keyword evidence="11" id="KW-0227">DNA damage</keyword>
<dbReference type="SMART" id="SM00490">
    <property type="entry name" value="HELICc"/>
    <property type="match status" value="1"/>
</dbReference>
<evidence type="ECO:0000256" key="5">
    <source>
        <dbReference type="ARBA" id="ARBA00022801"/>
    </source>
</evidence>
<evidence type="ECO:0000256" key="4">
    <source>
        <dbReference type="ARBA" id="ARBA00022741"/>
    </source>
</evidence>
<feature type="domain" description="Helicase ATP-binding" evidence="14">
    <location>
        <begin position="276"/>
        <end position="442"/>
    </location>
</feature>
<dbReference type="Gene3D" id="3.40.1440.60">
    <property type="entry name" value="PriA, 3(prime) DNA-binding domain"/>
    <property type="match status" value="1"/>
</dbReference>
<keyword evidence="9 13" id="KW-0238">DNA-binding</keyword>
<keyword evidence="6 13" id="KW-0347">Helicase</keyword>
<feature type="binding site" evidence="13">
    <location>
        <position position="505"/>
    </location>
    <ligand>
        <name>Zn(2+)</name>
        <dbReference type="ChEBI" id="CHEBI:29105"/>
        <label>1</label>
    </ligand>
</feature>
<dbReference type="EMBL" id="BASY01000005">
    <property type="protein sequence ID" value="GAD46281.1"/>
    <property type="molecule type" value="Genomic_DNA"/>
</dbReference>
<dbReference type="InterPro" id="IPR041222">
    <property type="entry name" value="PriA_3primeBD"/>
</dbReference>
<keyword evidence="11" id="KW-0742">SOS response</keyword>
<evidence type="ECO:0000313" key="17">
    <source>
        <dbReference type="Proteomes" id="UP000016981"/>
    </source>
</evidence>
<dbReference type="Pfam" id="PF18319">
    <property type="entry name" value="Zn_ribbon_PriA"/>
    <property type="match status" value="1"/>
</dbReference>
<dbReference type="NCBIfam" id="NF004068">
    <property type="entry name" value="PRK05580.1-5"/>
    <property type="match status" value="1"/>
</dbReference>
<evidence type="ECO:0000256" key="11">
    <source>
        <dbReference type="ARBA" id="ARBA00023236"/>
    </source>
</evidence>
<keyword evidence="5 13" id="KW-0378">Hydrolase</keyword>
<dbReference type="InterPro" id="IPR027417">
    <property type="entry name" value="P-loop_NTPase"/>
</dbReference>
<dbReference type="AlphaFoldDB" id="A0AAN4T5D7"/>
<dbReference type="CDD" id="cd18804">
    <property type="entry name" value="SF2_C_priA"/>
    <property type="match status" value="1"/>
</dbReference>
<evidence type="ECO:0000256" key="13">
    <source>
        <dbReference type="HAMAP-Rule" id="MF_00983"/>
    </source>
</evidence>
<dbReference type="SMART" id="SM00487">
    <property type="entry name" value="DEXDc"/>
    <property type="match status" value="1"/>
</dbReference>
<dbReference type="GO" id="GO:0005524">
    <property type="term" value="F:ATP binding"/>
    <property type="evidence" value="ECO:0007669"/>
    <property type="project" value="UniProtKB-UniRule"/>
</dbReference>
<dbReference type="InterPro" id="IPR041236">
    <property type="entry name" value="PriA_C"/>
</dbReference>
<evidence type="ECO:0000256" key="3">
    <source>
        <dbReference type="ARBA" id="ARBA00022723"/>
    </source>
</evidence>
<evidence type="ECO:0000259" key="14">
    <source>
        <dbReference type="PROSITE" id="PS51192"/>
    </source>
</evidence>
<keyword evidence="8 13" id="KW-0067">ATP-binding</keyword>
<dbReference type="GO" id="GO:0008270">
    <property type="term" value="F:zinc ion binding"/>
    <property type="evidence" value="ECO:0007669"/>
    <property type="project" value="UniProtKB-UniRule"/>
</dbReference>
<dbReference type="GO" id="GO:0016787">
    <property type="term" value="F:hydrolase activity"/>
    <property type="evidence" value="ECO:0007669"/>
    <property type="project" value="UniProtKB-KW"/>
</dbReference>
<dbReference type="SUPFAM" id="SSF52540">
    <property type="entry name" value="P-loop containing nucleoside triphosphate hydrolases"/>
    <property type="match status" value="2"/>
</dbReference>
<dbReference type="NCBIfam" id="TIGR00595">
    <property type="entry name" value="priA"/>
    <property type="match status" value="1"/>
</dbReference>
<feature type="domain" description="Helicase C-terminal" evidence="15">
    <location>
        <begin position="540"/>
        <end position="694"/>
    </location>
</feature>
<dbReference type="Pfam" id="PF18074">
    <property type="entry name" value="PriA_C"/>
    <property type="match status" value="1"/>
</dbReference>
<dbReference type="GO" id="GO:0003677">
    <property type="term" value="F:DNA binding"/>
    <property type="evidence" value="ECO:0007669"/>
    <property type="project" value="UniProtKB-UniRule"/>
</dbReference>
<dbReference type="InterPro" id="IPR014001">
    <property type="entry name" value="Helicase_ATP-bd"/>
</dbReference>
<feature type="binding site" evidence="13">
    <location>
        <position position="532"/>
    </location>
    <ligand>
        <name>Zn(2+)</name>
        <dbReference type="ChEBI" id="CHEBI:29105"/>
        <label>2</label>
    </ligand>
</feature>
<dbReference type="Pfam" id="PF04851">
    <property type="entry name" value="ResIII"/>
    <property type="match status" value="1"/>
</dbReference>
<keyword evidence="7 13" id="KW-0862">Zinc</keyword>
<dbReference type="GO" id="GO:1990077">
    <property type="term" value="C:primosome complex"/>
    <property type="evidence" value="ECO:0007669"/>
    <property type="project" value="UniProtKB-UniRule"/>
</dbReference>
<evidence type="ECO:0000256" key="6">
    <source>
        <dbReference type="ARBA" id="ARBA00022806"/>
    </source>
</evidence>
<name>A0AAN4T5D7_STRAP</name>
<comment type="subunit">
    <text evidence="13">Component of the replication restart primosome.</text>
</comment>
<dbReference type="PROSITE" id="PS51192">
    <property type="entry name" value="HELICASE_ATP_BIND_1"/>
    <property type="match status" value="1"/>
</dbReference>
<evidence type="ECO:0000256" key="2">
    <source>
        <dbReference type="ARBA" id="ARBA00022705"/>
    </source>
</evidence>
<organism evidence="16 17">
    <name type="scientific">Streptococcus anginosus T5</name>
    <dbReference type="NCBI Taxonomy" id="1163302"/>
    <lineage>
        <taxon>Bacteria</taxon>
        <taxon>Bacillati</taxon>
        <taxon>Bacillota</taxon>
        <taxon>Bacilli</taxon>
        <taxon>Lactobacillales</taxon>
        <taxon>Streptococcaceae</taxon>
        <taxon>Streptococcus</taxon>
        <taxon>Streptococcus anginosus group</taxon>
    </lineage>
</organism>
<feature type="binding site" evidence="13">
    <location>
        <position position="514"/>
    </location>
    <ligand>
        <name>Zn(2+)</name>
        <dbReference type="ChEBI" id="CHEBI:29105"/>
        <label>2</label>
    </ligand>
</feature>
<comment type="caution">
    <text evidence="16">The sequence shown here is derived from an EMBL/GenBank/DDBJ whole genome shotgun (WGS) entry which is preliminary data.</text>
</comment>
<dbReference type="InterPro" id="IPR001650">
    <property type="entry name" value="Helicase_C-like"/>
</dbReference>
<protein>
    <recommendedName>
        <fullName evidence="13">Replication restart protein PriA</fullName>
    </recommendedName>
    <alternativeName>
        <fullName evidence="13">ATP-dependent DNA helicase PriA</fullName>
        <ecNumber evidence="13">5.6.2.4</ecNumber>
    </alternativeName>
    <alternativeName>
        <fullName evidence="13">DNA 3'-5' helicase PriA</fullName>
    </alternativeName>
</protein>
<comment type="function">
    <text evidence="13">Initiates the restart of stalled replication forks, which reloads the replicative helicase on sites other than the origin of replication. Recognizes and binds to abandoned replication forks and remodels them to uncover a helicase loading site. Promotes assembly of the primosome at these replication forks.</text>
</comment>
<dbReference type="Proteomes" id="UP000016981">
    <property type="component" value="Unassembled WGS sequence"/>
</dbReference>
<evidence type="ECO:0000313" key="16">
    <source>
        <dbReference type="EMBL" id="GAD46281.1"/>
    </source>
</evidence>
<comment type="cofactor">
    <cofactor evidence="13">
        <name>Zn(2+)</name>
        <dbReference type="ChEBI" id="CHEBI:29105"/>
    </cofactor>
    <text evidence="13">Binds 2 zinc ions per subunit.</text>
</comment>
<dbReference type="GO" id="GO:0006270">
    <property type="term" value="P:DNA replication initiation"/>
    <property type="evidence" value="ECO:0007669"/>
    <property type="project" value="TreeGrafter"/>
</dbReference>
<dbReference type="Pfam" id="PF00271">
    <property type="entry name" value="Helicase_C"/>
    <property type="match status" value="1"/>
</dbReference>
<feature type="binding site" evidence="13">
    <location>
        <position position="535"/>
    </location>
    <ligand>
        <name>Zn(2+)</name>
        <dbReference type="ChEBI" id="CHEBI:29105"/>
        <label>2</label>
    </ligand>
</feature>
<comment type="catalytic activity">
    <reaction evidence="12 13">
        <text>ATP + H2O = ADP + phosphate + H(+)</text>
        <dbReference type="Rhea" id="RHEA:13065"/>
        <dbReference type="ChEBI" id="CHEBI:15377"/>
        <dbReference type="ChEBI" id="CHEBI:15378"/>
        <dbReference type="ChEBI" id="CHEBI:30616"/>
        <dbReference type="ChEBI" id="CHEBI:43474"/>
        <dbReference type="ChEBI" id="CHEBI:456216"/>
        <dbReference type="EC" id="5.6.2.4"/>
    </reaction>
</comment>
<reference evidence="17" key="1">
    <citation type="submission" date="2013-09" db="EMBL/GenBank/DDBJ databases">
        <title>Genome Sequences of seven clinical isolates and type strains of anginosus group streptococci.</title>
        <authorList>
            <person name="Maruyama F."/>
            <person name="Sakurai A."/>
            <person name="Ogura Y."/>
            <person name="Homma H."/>
            <person name="Takahashi N."/>
            <person name="Ohtsubo Y."/>
            <person name="Hoshino T."/>
            <person name="Okahashi N."/>
            <person name="Nakagawa I."/>
            <person name="Kimura S."/>
            <person name="Fujiwara T."/>
            <person name="Hayashi T."/>
            <person name="Shintani S."/>
        </authorList>
    </citation>
    <scope>NUCLEOTIDE SEQUENCE [LARGE SCALE GENOMIC DNA]</scope>
    <source>
        <strain evidence="17">T5</strain>
    </source>
</reference>
<dbReference type="PANTHER" id="PTHR30580">
    <property type="entry name" value="PRIMOSOMAL PROTEIN N"/>
    <property type="match status" value="1"/>
</dbReference>
<dbReference type="Gene3D" id="3.40.50.300">
    <property type="entry name" value="P-loop containing nucleotide triphosphate hydrolases"/>
    <property type="match status" value="2"/>
</dbReference>
<dbReference type="InterPro" id="IPR006935">
    <property type="entry name" value="Helicase/UvrB_N"/>
</dbReference>
<dbReference type="HAMAP" id="MF_00983">
    <property type="entry name" value="PriA"/>
    <property type="match status" value="1"/>
</dbReference>
<dbReference type="InterPro" id="IPR005259">
    <property type="entry name" value="PriA"/>
</dbReference>
<evidence type="ECO:0000256" key="7">
    <source>
        <dbReference type="ARBA" id="ARBA00022833"/>
    </source>
</evidence>
<comment type="similarity">
    <text evidence="13">Belongs to the helicase family. PriA subfamily.</text>
</comment>
<feature type="binding site" evidence="13">
    <location>
        <position position="548"/>
    </location>
    <ligand>
        <name>Zn(2+)</name>
        <dbReference type="ChEBI" id="CHEBI:29105"/>
        <label>1</label>
    </ligand>
</feature>
<dbReference type="NCBIfam" id="NF004066">
    <property type="entry name" value="PRK05580.1-3"/>
    <property type="match status" value="1"/>
</dbReference>
<dbReference type="CDD" id="cd17929">
    <property type="entry name" value="DEXHc_priA"/>
    <property type="match status" value="1"/>
</dbReference>
<feature type="binding site" evidence="13">
    <location>
        <position position="508"/>
    </location>
    <ligand>
        <name>Zn(2+)</name>
        <dbReference type="ChEBI" id="CHEBI:29105"/>
        <label>1</label>
    </ligand>
</feature>
<keyword evidence="1 13" id="KW-0639">Primosome</keyword>
<feature type="binding site" evidence="13">
    <location>
        <position position="545"/>
    </location>
    <ligand>
        <name>Zn(2+)</name>
        <dbReference type="ChEBI" id="CHEBI:29105"/>
        <label>1</label>
    </ligand>
</feature>
<evidence type="ECO:0000256" key="1">
    <source>
        <dbReference type="ARBA" id="ARBA00022515"/>
    </source>
</evidence>
<dbReference type="FunFam" id="3.40.1440.60:FF:000001">
    <property type="entry name" value="Primosomal protein N"/>
    <property type="match status" value="1"/>
</dbReference>
<feature type="binding site" evidence="13">
    <location>
        <position position="517"/>
    </location>
    <ligand>
        <name>Zn(2+)</name>
        <dbReference type="ChEBI" id="CHEBI:29105"/>
        <label>2</label>
    </ligand>
</feature>
<keyword evidence="3 13" id="KW-0479">Metal-binding</keyword>
<dbReference type="PANTHER" id="PTHR30580:SF0">
    <property type="entry name" value="PRIMOSOMAL PROTEIN N"/>
    <property type="match status" value="1"/>
</dbReference>
<sequence>MRGGEKVQIAKVIVDVPLMQTDKPYSYAVPKEFSTMLEIGMRVHVPFGKANRLIQGIVVELAEETTTELKEIAEVLDFTPVLNEEQLWLAEELRKSVFSYKISILKAMLPGFLNSSYDKILHAQPSLNEEDRLLIFGNADWQHFSSLDKELQAKVMRLARQGAIQVEYQAIDQKHVKTEKWYQVNHEILGQLVISNRAKKKQALRDILQVQTGMHRLADLKETFSRESIHYFIEQAALQIVEKEVSRSEAYFENISATSALVLNKEQEAAVQATTQQIGHDGKPFLLEGVTGSGKTEVYLQIIQEALSYGKTAIMLVPEISLTPQVTNRFIARFGKKVAILHSGLSNGERYDEWRKVERGEAQVVVGARSAIFAPLKNIGVIIIDEEHEASYKQDSNPRYHARDVALLRAKYNQAVLVLGSATPSLESRARAGKGVYHFLQLTKRAKPQAQIPEVEIVDFRDYIGQNEASNFTPVLLEAIQDKLDRKEQVVLMLNRRGYSSFVMCRECGTVDTCPNCDISLTLHMDTKSMNCHYCGFSKGIPHSCPNCSSRSIRYYGTGTQKAYDELAEAFPQARILRMDVDTTRKKGSHEQILKEFGEGRADILLGTQMIAKGLDFPNVTLVGVLNADTALNLPDFRSSERTFQLLTQVAGRAGRAEKEGHVIIQSYNPKHYAITFAKNQDYEGFYAYEMSIRKQLAYPPYYFTVGLTLSHKMEAEVVKKSYTVLNMIRSALSEKAQILGPTPKPIARTHNLYHYQLMIKYRFEEHLQEVLNQILDWTQEKDNKDLRLSIDHEPQSFM</sequence>
<dbReference type="GO" id="GO:0043138">
    <property type="term" value="F:3'-5' DNA helicase activity"/>
    <property type="evidence" value="ECO:0007669"/>
    <property type="project" value="UniProtKB-EC"/>
</dbReference>
<dbReference type="GO" id="GO:0006302">
    <property type="term" value="P:double-strand break repair"/>
    <property type="evidence" value="ECO:0007669"/>
    <property type="project" value="InterPro"/>
</dbReference>
<dbReference type="FunFam" id="3.40.50.300:FF:000489">
    <property type="entry name" value="Primosome assembly protein PriA"/>
    <property type="match status" value="1"/>
</dbReference>
<dbReference type="FunFam" id="3.40.50.300:FF:002579">
    <property type="entry name" value="Primosomal protein N"/>
    <property type="match status" value="1"/>
</dbReference>
<evidence type="ECO:0000259" key="15">
    <source>
        <dbReference type="PROSITE" id="PS51194"/>
    </source>
</evidence>
<dbReference type="Pfam" id="PF17764">
    <property type="entry name" value="PriA_3primeBD"/>
    <property type="match status" value="1"/>
</dbReference>
<keyword evidence="2 13" id="KW-0235">DNA replication</keyword>